<reference evidence="1 2" key="1">
    <citation type="submission" date="2014-09" db="EMBL/GenBank/DDBJ databases">
        <title>Vibrio maritimus JCM 19235. (C45) whole genome shotgun sequence.</title>
        <authorList>
            <person name="Sawabe T."/>
            <person name="Meirelles P."/>
            <person name="Nakanishi M."/>
            <person name="Sayaka M."/>
            <person name="Hattori M."/>
            <person name="Ohkuma M."/>
        </authorList>
    </citation>
    <scope>NUCLEOTIDE SEQUENCE [LARGE SCALE GENOMIC DNA]</scope>
    <source>
        <strain evidence="2">JCM19235</strain>
    </source>
</reference>
<accession>A0A090S1E0</accession>
<evidence type="ECO:0000313" key="1">
    <source>
        <dbReference type="EMBL" id="GAL20613.1"/>
    </source>
</evidence>
<name>A0A090S1E0_9VIBR</name>
<dbReference type="Proteomes" id="UP000029228">
    <property type="component" value="Unassembled WGS sequence"/>
</dbReference>
<dbReference type="STRING" id="990268.JCM19235_3615"/>
<sequence length="60" mass="6622">MHAIEATIAKSIDGVPPKISIKKIATATTTREPKAALMFAWRGVQLVLVDSIFYHHLCQC</sequence>
<protein>
    <submittedName>
        <fullName evidence="1">Uncharacterized protein</fullName>
    </submittedName>
</protein>
<keyword evidence="2" id="KW-1185">Reference proteome</keyword>
<comment type="caution">
    <text evidence="1">The sequence shown here is derived from an EMBL/GenBank/DDBJ whole genome shotgun (WGS) entry which is preliminary data.</text>
</comment>
<dbReference type="AlphaFoldDB" id="A0A090S1E0"/>
<gene>
    <name evidence="1" type="ORF">JCM19235_3615</name>
</gene>
<evidence type="ECO:0000313" key="2">
    <source>
        <dbReference type="Proteomes" id="UP000029228"/>
    </source>
</evidence>
<proteinExistence type="predicted"/>
<organism evidence="1 2">
    <name type="scientific">Vibrio maritimus</name>
    <dbReference type="NCBI Taxonomy" id="990268"/>
    <lineage>
        <taxon>Bacteria</taxon>
        <taxon>Pseudomonadati</taxon>
        <taxon>Pseudomonadota</taxon>
        <taxon>Gammaproteobacteria</taxon>
        <taxon>Vibrionales</taxon>
        <taxon>Vibrionaceae</taxon>
        <taxon>Vibrio</taxon>
    </lineage>
</organism>
<dbReference type="EMBL" id="BBMR01000006">
    <property type="protein sequence ID" value="GAL20613.1"/>
    <property type="molecule type" value="Genomic_DNA"/>
</dbReference>